<feature type="transmembrane region" description="Helical" evidence="6">
    <location>
        <begin position="281"/>
        <end position="300"/>
    </location>
</feature>
<dbReference type="PANTHER" id="PTHR22950:SF349">
    <property type="entry name" value="AMINO ACID TRANSPORTER TRANSMEMBRANE DOMAIN-CONTAINING PROTEIN"/>
    <property type="match status" value="1"/>
</dbReference>
<evidence type="ECO:0000256" key="2">
    <source>
        <dbReference type="ARBA" id="ARBA00022692"/>
    </source>
</evidence>
<feature type="transmembrane region" description="Helical" evidence="6">
    <location>
        <begin position="212"/>
        <end position="231"/>
    </location>
</feature>
<evidence type="ECO:0000313" key="8">
    <source>
        <dbReference type="Proteomes" id="UP000694843"/>
    </source>
</evidence>
<feature type="domain" description="Amino acid transporter transmembrane" evidence="7">
    <location>
        <begin position="84"/>
        <end position="485"/>
    </location>
</feature>
<reference evidence="9" key="1">
    <citation type="submission" date="2025-08" db="UniProtKB">
        <authorList>
            <consortium name="RefSeq"/>
        </authorList>
    </citation>
    <scope>IDENTIFICATION</scope>
    <source>
        <tissue evidence="9">Whole organism</tissue>
    </source>
</reference>
<feature type="transmembrane region" description="Helical" evidence="6">
    <location>
        <begin position="400"/>
        <end position="419"/>
    </location>
</feature>
<feature type="transmembrane region" description="Helical" evidence="6">
    <location>
        <begin position="237"/>
        <end position="260"/>
    </location>
</feature>
<dbReference type="GO" id="GO:0005774">
    <property type="term" value="C:vacuolar membrane"/>
    <property type="evidence" value="ECO:0007669"/>
    <property type="project" value="TreeGrafter"/>
</dbReference>
<evidence type="ECO:0000313" key="9">
    <source>
        <dbReference type="RefSeq" id="XP_018015925.1"/>
    </source>
</evidence>
<protein>
    <submittedName>
        <fullName evidence="9">Proton-coupled amino acid transporter 1 isoform X1</fullName>
    </submittedName>
</protein>
<evidence type="ECO:0000256" key="6">
    <source>
        <dbReference type="SAM" id="Phobius"/>
    </source>
</evidence>
<dbReference type="GO" id="GO:0015179">
    <property type="term" value="F:L-amino acid transmembrane transporter activity"/>
    <property type="evidence" value="ECO:0007669"/>
    <property type="project" value="TreeGrafter"/>
</dbReference>
<dbReference type="KEGG" id="hazt:108672715"/>
<dbReference type="OrthoDB" id="1684102at2759"/>
<feature type="transmembrane region" description="Helical" evidence="6">
    <location>
        <begin position="178"/>
        <end position="200"/>
    </location>
</feature>
<evidence type="ECO:0000256" key="5">
    <source>
        <dbReference type="SAM" id="MobiDB-lite"/>
    </source>
</evidence>
<keyword evidence="3 6" id="KW-1133">Transmembrane helix</keyword>
<keyword evidence="4 6" id="KW-0472">Membrane</keyword>
<evidence type="ECO:0000259" key="7">
    <source>
        <dbReference type="Pfam" id="PF01490"/>
    </source>
</evidence>
<feature type="transmembrane region" description="Helical" evidence="6">
    <location>
        <begin position="462"/>
        <end position="483"/>
    </location>
</feature>
<name>A0A8B7NQG5_HYAAZ</name>
<feature type="transmembrane region" description="Helical" evidence="6">
    <location>
        <begin position="111"/>
        <end position="133"/>
    </location>
</feature>
<gene>
    <name evidence="9" type="primary">LOC108672715</name>
</gene>
<comment type="subcellular location">
    <subcellularLocation>
        <location evidence="1">Membrane</location>
        <topology evidence="1">Multi-pass membrane protein</topology>
    </subcellularLocation>
</comment>
<dbReference type="GeneID" id="108672715"/>
<feature type="compositionally biased region" description="Low complexity" evidence="5">
    <location>
        <begin position="14"/>
        <end position="34"/>
    </location>
</feature>
<feature type="transmembrane region" description="Helical" evidence="6">
    <location>
        <begin position="426"/>
        <end position="450"/>
    </location>
</feature>
<keyword evidence="2 6" id="KW-0812">Transmembrane</keyword>
<dbReference type="OMA" id="ANICMIA"/>
<proteinExistence type="predicted"/>
<dbReference type="Proteomes" id="UP000694843">
    <property type="component" value="Unplaced"/>
</dbReference>
<accession>A0A8B7NQG5</accession>
<dbReference type="AlphaFoldDB" id="A0A8B7NQG5"/>
<feature type="transmembrane region" description="Helical" evidence="6">
    <location>
        <begin position="320"/>
        <end position="340"/>
    </location>
</feature>
<feature type="transmembrane region" description="Helical" evidence="6">
    <location>
        <begin position="361"/>
        <end position="380"/>
    </location>
</feature>
<dbReference type="PANTHER" id="PTHR22950">
    <property type="entry name" value="AMINO ACID TRANSPORTER"/>
    <property type="match status" value="1"/>
</dbReference>
<dbReference type="RefSeq" id="XP_018015925.1">
    <property type="nucleotide sequence ID" value="XM_018160436.2"/>
</dbReference>
<evidence type="ECO:0000256" key="4">
    <source>
        <dbReference type="ARBA" id="ARBA00023136"/>
    </source>
</evidence>
<dbReference type="InterPro" id="IPR013057">
    <property type="entry name" value="AA_transpt_TM"/>
</dbReference>
<evidence type="ECO:0000256" key="3">
    <source>
        <dbReference type="ARBA" id="ARBA00022989"/>
    </source>
</evidence>
<sequence>MEMTLRADGLTTKPPSGSSSGPPSLGATMSTTAASRRRRTYGSISISSLELTDDEHDLSIPEKVAAASSAKTPPEDPEPLTSDFSTFINLFKSYLGVGYLSLPHAFQYAGLWFGSAVFPIIVIATVHCLHLLLQSSRELSRRHKLGTLNYEETAQVAFLGSTPVAQKMASSFSFTVRFFLVTMQLGLCCAFYQFVVSNLFQFVECQMGGTRVTYLGYSAIVILPMLVVSFIKDLKTISYISLVSAITQLISIGVILYYCTAPDISSSKYSSLPAIGKWDEIPLFFGITFFSFEGIGLVILLENKMKNPENLGGATGILNIGMSLIAIVFFALAFYGYLAFGAKTAGSITLNLPMSSGLARMVIFCLTFAVLLSFPLQLYVPVHVLLPFVITDLDSERSVAFKECFIRVVLVFSIFSLCAGIPNISIFISFVGAVSSSALSFVFPPLIHILTFTPAKNWRGKLVILKAVLIMTLGVMGFATGTYTSLTRIVAIIHGPETWGTLDCGGHTVPSKHPSLSPPIV</sequence>
<organism evidence="8 9">
    <name type="scientific">Hyalella azteca</name>
    <name type="common">Amphipod</name>
    <dbReference type="NCBI Taxonomy" id="294128"/>
    <lineage>
        <taxon>Eukaryota</taxon>
        <taxon>Metazoa</taxon>
        <taxon>Ecdysozoa</taxon>
        <taxon>Arthropoda</taxon>
        <taxon>Crustacea</taxon>
        <taxon>Multicrustacea</taxon>
        <taxon>Malacostraca</taxon>
        <taxon>Eumalacostraca</taxon>
        <taxon>Peracarida</taxon>
        <taxon>Amphipoda</taxon>
        <taxon>Senticaudata</taxon>
        <taxon>Talitrida</taxon>
        <taxon>Talitroidea</taxon>
        <taxon>Hyalellidae</taxon>
        <taxon>Hyalella</taxon>
    </lineage>
</organism>
<feature type="region of interest" description="Disordered" evidence="5">
    <location>
        <begin position="1"/>
        <end position="39"/>
    </location>
</feature>
<keyword evidence="8" id="KW-1185">Reference proteome</keyword>
<evidence type="ECO:0000256" key="1">
    <source>
        <dbReference type="ARBA" id="ARBA00004141"/>
    </source>
</evidence>
<dbReference type="Pfam" id="PF01490">
    <property type="entry name" value="Aa_trans"/>
    <property type="match status" value="1"/>
</dbReference>